<dbReference type="SUPFAM" id="SSF56112">
    <property type="entry name" value="Protein kinase-like (PK-like)"/>
    <property type="match status" value="1"/>
</dbReference>
<evidence type="ECO:0000313" key="7">
    <source>
        <dbReference type="EMBL" id="GAH02555.1"/>
    </source>
</evidence>
<dbReference type="EMBL" id="BART01022936">
    <property type="protein sequence ID" value="GAH02555.1"/>
    <property type="molecule type" value="Genomic_DNA"/>
</dbReference>
<gene>
    <name evidence="7" type="ORF">S01H4_41878</name>
</gene>
<accession>X1D2T8</accession>
<dbReference type="PROSITE" id="PS00108">
    <property type="entry name" value="PROTEIN_KINASE_ST"/>
    <property type="match status" value="1"/>
</dbReference>
<dbReference type="GO" id="GO:0005524">
    <property type="term" value="F:ATP binding"/>
    <property type="evidence" value="ECO:0007669"/>
    <property type="project" value="UniProtKB-KW"/>
</dbReference>
<dbReference type="Pfam" id="PF00069">
    <property type="entry name" value="Pkinase"/>
    <property type="match status" value="1"/>
</dbReference>
<dbReference type="PANTHER" id="PTHR43289:SF34">
    <property type="entry name" value="SERINE_THREONINE-PROTEIN KINASE YBDM-RELATED"/>
    <property type="match status" value="1"/>
</dbReference>
<evidence type="ECO:0000256" key="1">
    <source>
        <dbReference type="ARBA" id="ARBA00022527"/>
    </source>
</evidence>
<dbReference type="FunFam" id="3.30.200.20:FF:000035">
    <property type="entry name" value="Serine/threonine protein kinase Stk1"/>
    <property type="match status" value="1"/>
</dbReference>
<keyword evidence="2" id="KW-0808">Transferase</keyword>
<dbReference type="GO" id="GO:0004674">
    <property type="term" value="F:protein serine/threonine kinase activity"/>
    <property type="evidence" value="ECO:0007669"/>
    <property type="project" value="UniProtKB-KW"/>
</dbReference>
<evidence type="ECO:0000256" key="4">
    <source>
        <dbReference type="ARBA" id="ARBA00022777"/>
    </source>
</evidence>
<keyword evidence="5" id="KW-0067">ATP-binding</keyword>
<keyword evidence="3" id="KW-0547">Nucleotide-binding</keyword>
<evidence type="ECO:0000256" key="2">
    <source>
        <dbReference type="ARBA" id="ARBA00022679"/>
    </source>
</evidence>
<evidence type="ECO:0000256" key="3">
    <source>
        <dbReference type="ARBA" id="ARBA00022741"/>
    </source>
</evidence>
<dbReference type="AlphaFoldDB" id="X1D2T8"/>
<feature type="non-terminal residue" evidence="7">
    <location>
        <position position="238"/>
    </location>
</feature>
<dbReference type="InterPro" id="IPR000719">
    <property type="entry name" value="Prot_kinase_dom"/>
</dbReference>
<dbReference type="Gene3D" id="3.30.200.20">
    <property type="entry name" value="Phosphorylase Kinase, domain 1"/>
    <property type="match status" value="1"/>
</dbReference>
<reference evidence="7" key="1">
    <citation type="journal article" date="2014" name="Front. Microbiol.">
        <title>High frequency of phylogenetically diverse reductive dehalogenase-homologous genes in deep subseafloor sedimentary metagenomes.</title>
        <authorList>
            <person name="Kawai M."/>
            <person name="Futagami T."/>
            <person name="Toyoda A."/>
            <person name="Takaki Y."/>
            <person name="Nishi S."/>
            <person name="Hori S."/>
            <person name="Arai W."/>
            <person name="Tsubouchi T."/>
            <person name="Morono Y."/>
            <person name="Uchiyama I."/>
            <person name="Ito T."/>
            <person name="Fujiyama A."/>
            <person name="Inagaki F."/>
            <person name="Takami H."/>
        </authorList>
    </citation>
    <scope>NUCLEOTIDE SEQUENCE</scope>
    <source>
        <strain evidence="7">Expedition CK06-06</strain>
    </source>
</reference>
<dbReference type="CDD" id="cd14014">
    <property type="entry name" value="STKc_PknB_like"/>
    <property type="match status" value="1"/>
</dbReference>
<dbReference type="InterPro" id="IPR011009">
    <property type="entry name" value="Kinase-like_dom_sf"/>
</dbReference>
<comment type="caution">
    <text evidence="7">The sequence shown here is derived from an EMBL/GenBank/DDBJ whole genome shotgun (WGS) entry which is preliminary data.</text>
</comment>
<name>X1D2T8_9ZZZZ</name>
<feature type="domain" description="Protein kinase" evidence="6">
    <location>
        <begin position="13"/>
        <end position="238"/>
    </location>
</feature>
<evidence type="ECO:0000259" key="6">
    <source>
        <dbReference type="PROSITE" id="PS50011"/>
    </source>
</evidence>
<dbReference type="PIRSF" id="PIRSF000654">
    <property type="entry name" value="Integrin-linked_kinase"/>
    <property type="match status" value="1"/>
</dbReference>
<dbReference type="InterPro" id="IPR008271">
    <property type="entry name" value="Ser/Thr_kinase_AS"/>
</dbReference>
<dbReference type="PANTHER" id="PTHR43289">
    <property type="entry name" value="MITOGEN-ACTIVATED PROTEIN KINASE KINASE KINASE 20-RELATED"/>
    <property type="match status" value="1"/>
</dbReference>
<proteinExistence type="predicted"/>
<organism evidence="7">
    <name type="scientific">marine sediment metagenome</name>
    <dbReference type="NCBI Taxonomy" id="412755"/>
    <lineage>
        <taxon>unclassified sequences</taxon>
        <taxon>metagenomes</taxon>
        <taxon>ecological metagenomes</taxon>
    </lineage>
</organism>
<keyword evidence="1" id="KW-0723">Serine/threonine-protein kinase</keyword>
<dbReference type="PROSITE" id="PS50011">
    <property type="entry name" value="PROTEIN_KINASE_DOM"/>
    <property type="match status" value="1"/>
</dbReference>
<sequence>MDLDKEILIANRYRIIKKVASGGMADIYLGEDLKLDRQVAIKILSRNYAGDRNFVARFKSEAQVLAKLKHPNIVDIYDWGKFDDSYFIVMEYVDGISLKELIDRKGALDPIASTHLAIQICEALSFAHNNNLIHRDIKPQNILIASGKHVKITDFGIAKSLNTDITKTLNIIGTAQYISPEQARGGVLDHRTDIYSLGIVVYEMLTGDTPFRGDTSIDISLKHINERPKKPSSLIVNI</sequence>
<keyword evidence="4" id="KW-0418">Kinase</keyword>
<protein>
    <recommendedName>
        <fullName evidence="6">Protein kinase domain-containing protein</fullName>
    </recommendedName>
</protein>
<dbReference type="SMART" id="SM00220">
    <property type="entry name" value="S_TKc"/>
    <property type="match status" value="1"/>
</dbReference>
<dbReference type="Gene3D" id="1.10.510.10">
    <property type="entry name" value="Transferase(Phosphotransferase) domain 1"/>
    <property type="match status" value="1"/>
</dbReference>
<evidence type="ECO:0000256" key="5">
    <source>
        <dbReference type="ARBA" id="ARBA00022840"/>
    </source>
</evidence>